<dbReference type="InterPro" id="IPR004045">
    <property type="entry name" value="Glutathione_S-Trfase_N"/>
</dbReference>
<dbReference type="PROSITE" id="PS50405">
    <property type="entry name" value="GST_CTER"/>
    <property type="match status" value="1"/>
</dbReference>
<dbReference type="InterPro" id="IPR010987">
    <property type="entry name" value="Glutathione-S-Trfase_C-like"/>
</dbReference>
<dbReference type="CDD" id="cd03044">
    <property type="entry name" value="GST_N_EF1Bgamma"/>
    <property type="match status" value="1"/>
</dbReference>
<organism evidence="4 5">
    <name type="scientific">Rhodocollybia butyracea</name>
    <dbReference type="NCBI Taxonomy" id="206335"/>
    <lineage>
        <taxon>Eukaryota</taxon>
        <taxon>Fungi</taxon>
        <taxon>Dikarya</taxon>
        <taxon>Basidiomycota</taxon>
        <taxon>Agaricomycotina</taxon>
        <taxon>Agaricomycetes</taxon>
        <taxon>Agaricomycetidae</taxon>
        <taxon>Agaricales</taxon>
        <taxon>Marasmiineae</taxon>
        <taxon>Omphalotaceae</taxon>
        <taxon>Rhodocollybia</taxon>
    </lineage>
</organism>
<accession>A0A9P5TW22</accession>
<feature type="domain" description="GST C-terminal" evidence="3">
    <location>
        <begin position="92"/>
        <end position="226"/>
    </location>
</feature>
<comment type="similarity">
    <text evidence="1">Belongs to the GST superfamily.</text>
</comment>
<dbReference type="SFLD" id="SFLDS00019">
    <property type="entry name" value="Glutathione_Transferase_(cytos"/>
    <property type="match status" value="1"/>
</dbReference>
<dbReference type="PANTHER" id="PTHR43986:SF1">
    <property type="entry name" value="ELONGATION FACTOR 1-GAMMA"/>
    <property type="match status" value="1"/>
</dbReference>
<protein>
    <submittedName>
        <fullName evidence="4">Glutathione S-transferase</fullName>
    </submittedName>
</protein>
<dbReference type="Pfam" id="PF02798">
    <property type="entry name" value="GST_N"/>
    <property type="match status" value="1"/>
</dbReference>
<dbReference type="InterPro" id="IPR050802">
    <property type="entry name" value="EF-GSTs"/>
</dbReference>
<keyword evidence="5" id="KW-1185">Reference proteome</keyword>
<dbReference type="PROSITE" id="PS50404">
    <property type="entry name" value="GST_NTER"/>
    <property type="match status" value="1"/>
</dbReference>
<dbReference type="InterPro" id="IPR004046">
    <property type="entry name" value="GST_C"/>
</dbReference>
<evidence type="ECO:0000313" key="5">
    <source>
        <dbReference type="Proteomes" id="UP000772434"/>
    </source>
</evidence>
<feature type="domain" description="GST N-terminal" evidence="2">
    <location>
        <begin position="2"/>
        <end position="87"/>
    </location>
</feature>
<dbReference type="GO" id="GO:0005634">
    <property type="term" value="C:nucleus"/>
    <property type="evidence" value="ECO:0007669"/>
    <property type="project" value="TreeGrafter"/>
</dbReference>
<dbReference type="SUPFAM" id="SSF52833">
    <property type="entry name" value="Thioredoxin-like"/>
    <property type="match status" value="1"/>
</dbReference>
<proteinExistence type="inferred from homology"/>
<dbReference type="AlphaFoldDB" id="A0A9P5TW22"/>
<evidence type="ECO:0000256" key="1">
    <source>
        <dbReference type="RuleBase" id="RU003494"/>
    </source>
</evidence>
<reference evidence="4" key="1">
    <citation type="submission" date="2020-11" db="EMBL/GenBank/DDBJ databases">
        <authorList>
            <consortium name="DOE Joint Genome Institute"/>
            <person name="Ahrendt S."/>
            <person name="Riley R."/>
            <person name="Andreopoulos W."/>
            <person name="Labutti K."/>
            <person name="Pangilinan J."/>
            <person name="Ruiz-Duenas F.J."/>
            <person name="Barrasa J.M."/>
            <person name="Sanchez-Garcia M."/>
            <person name="Camarero S."/>
            <person name="Miyauchi S."/>
            <person name="Serrano A."/>
            <person name="Linde D."/>
            <person name="Babiker R."/>
            <person name="Drula E."/>
            <person name="Ayuso-Fernandez I."/>
            <person name="Pacheco R."/>
            <person name="Padilla G."/>
            <person name="Ferreira P."/>
            <person name="Barriuso J."/>
            <person name="Kellner H."/>
            <person name="Castanera R."/>
            <person name="Alfaro M."/>
            <person name="Ramirez L."/>
            <person name="Pisabarro A.G."/>
            <person name="Kuo A."/>
            <person name="Tritt A."/>
            <person name="Lipzen A."/>
            <person name="He G."/>
            <person name="Yan M."/>
            <person name="Ng V."/>
            <person name="Cullen D."/>
            <person name="Martin F."/>
            <person name="Rosso M.-N."/>
            <person name="Henrissat B."/>
            <person name="Hibbett D."/>
            <person name="Martinez A.T."/>
            <person name="Grigoriev I.V."/>
        </authorList>
    </citation>
    <scope>NUCLEOTIDE SEQUENCE</scope>
    <source>
        <strain evidence="4">AH 40177</strain>
    </source>
</reference>
<gene>
    <name evidence="4" type="ORF">BDP27DRAFT_1242529</name>
</gene>
<name>A0A9P5TW22_9AGAR</name>
<dbReference type="InterPro" id="IPR040079">
    <property type="entry name" value="Glutathione_S-Trfase"/>
</dbReference>
<comment type="caution">
    <text evidence="4">The sequence shown here is derived from an EMBL/GenBank/DDBJ whole genome shotgun (WGS) entry which is preliminary data.</text>
</comment>
<dbReference type="SUPFAM" id="SSF47616">
    <property type="entry name" value="GST C-terminal domain-like"/>
    <property type="match status" value="1"/>
</dbReference>
<dbReference type="PANTHER" id="PTHR43986">
    <property type="entry name" value="ELONGATION FACTOR 1-GAMMA"/>
    <property type="match status" value="1"/>
</dbReference>
<dbReference type="Gene3D" id="3.40.30.10">
    <property type="entry name" value="Glutaredoxin"/>
    <property type="match status" value="1"/>
</dbReference>
<dbReference type="Gene3D" id="1.20.1050.10">
    <property type="match status" value="1"/>
</dbReference>
<evidence type="ECO:0000259" key="2">
    <source>
        <dbReference type="PROSITE" id="PS50404"/>
    </source>
</evidence>
<dbReference type="Proteomes" id="UP000772434">
    <property type="component" value="Unassembled WGS sequence"/>
</dbReference>
<sequence length="229" mass="24907">MKKIFTHENNPLAGAHRALRILATAALANKTVTIDPSYTHRTTNVSPEFREKFPIGQAPAFETLDGEYISEGSAIALYIALKSPESGLLPSDPVGQALVAQWQGFIDFSVLGNLIFVYGSLGGHNGEVPPVYVQKKYAAAVDALAKLDVLFARKEAQNEPAFLIGDRVTLADIAVVSGLVRGYQSLYDKSIQEKYPHVMKYTKSILAIPEVKGVYGEVKFAEVSPLKLV</sequence>
<dbReference type="OrthoDB" id="249703at2759"/>
<dbReference type="Pfam" id="PF00043">
    <property type="entry name" value="GST_C"/>
    <property type="match status" value="1"/>
</dbReference>
<dbReference type="InterPro" id="IPR036282">
    <property type="entry name" value="Glutathione-S-Trfase_C_sf"/>
</dbReference>
<dbReference type="GO" id="GO:0006414">
    <property type="term" value="P:translational elongation"/>
    <property type="evidence" value="ECO:0007669"/>
    <property type="project" value="TreeGrafter"/>
</dbReference>
<dbReference type="InterPro" id="IPR036249">
    <property type="entry name" value="Thioredoxin-like_sf"/>
</dbReference>
<dbReference type="GO" id="GO:0005737">
    <property type="term" value="C:cytoplasm"/>
    <property type="evidence" value="ECO:0007669"/>
    <property type="project" value="TreeGrafter"/>
</dbReference>
<evidence type="ECO:0000313" key="4">
    <source>
        <dbReference type="EMBL" id="KAF9053516.1"/>
    </source>
</evidence>
<dbReference type="EMBL" id="JADNRY010000445">
    <property type="protein sequence ID" value="KAF9053516.1"/>
    <property type="molecule type" value="Genomic_DNA"/>
</dbReference>
<evidence type="ECO:0000259" key="3">
    <source>
        <dbReference type="PROSITE" id="PS50405"/>
    </source>
</evidence>